<evidence type="ECO:0000256" key="1">
    <source>
        <dbReference type="SAM" id="SignalP"/>
    </source>
</evidence>
<feature type="signal peptide" evidence="1">
    <location>
        <begin position="1"/>
        <end position="35"/>
    </location>
</feature>
<sequence>MQNPTRKWSRDARLAASVALAAGLSLSAITSPAQAAETPQTGAYVVGAETRQKLSPEDVQFVKNVSKAGPTFVDEEGKIATTASDRELSDNYGFSDQDLERLHESVLGKPMNLSSSSNDAPISSSSSTTPVEYAYRDGSSVCFTHNDLLVGAGAAIVAAADAGPVALAAAFEAAATAFGGPVGTAIGFVLAAASAPSLVELGGRAVTAVATNRGLKIGVQADYPPVYSDYC</sequence>
<dbReference type="RefSeq" id="WP_143313317.1">
    <property type="nucleotide sequence ID" value="NZ_FTMH01000017.1"/>
</dbReference>
<evidence type="ECO:0000313" key="3">
    <source>
        <dbReference type="Proteomes" id="UP000185547"/>
    </source>
</evidence>
<protein>
    <submittedName>
        <fullName evidence="2">Uncharacterized protein</fullName>
    </submittedName>
</protein>
<dbReference type="Proteomes" id="UP000185547">
    <property type="component" value="Unassembled WGS sequence"/>
</dbReference>
<organism evidence="2 3">
    <name type="scientific">Corynebacterium afermentans</name>
    <dbReference type="NCBI Taxonomy" id="38286"/>
    <lineage>
        <taxon>Bacteria</taxon>
        <taxon>Bacillati</taxon>
        <taxon>Actinomycetota</taxon>
        <taxon>Actinomycetes</taxon>
        <taxon>Mycobacteriales</taxon>
        <taxon>Corynebacteriaceae</taxon>
        <taxon>Corynebacterium</taxon>
    </lineage>
</organism>
<dbReference type="OrthoDB" id="9977271at2"/>
<name>A0A9X8R5T8_9CORY</name>
<dbReference type="AlphaFoldDB" id="A0A9X8R5T8"/>
<feature type="chain" id="PRO_5040922237" evidence="1">
    <location>
        <begin position="36"/>
        <end position="231"/>
    </location>
</feature>
<gene>
    <name evidence="2" type="ORF">SAMN05421802_1177</name>
</gene>
<reference evidence="2 3" key="1">
    <citation type="submission" date="2017-01" db="EMBL/GenBank/DDBJ databases">
        <authorList>
            <person name="Varghese N."/>
            <person name="Submissions S."/>
        </authorList>
    </citation>
    <scope>NUCLEOTIDE SEQUENCE [LARGE SCALE GENOMIC DNA]</scope>
    <source>
        <strain evidence="2 3">DSM 44280</strain>
    </source>
</reference>
<dbReference type="EMBL" id="FTMH01000017">
    <property type="protein sequence ID" value="SIQ51764.1"/>
    <property type="molecule type" value="Genomic_DNA"/>
</dbReference>
<keyword evidence="1" id="KW-0732">Signal</keyword>
<proteinExistence type="predicted"/>
<evidence type="ECO:0000313" key="2">
    <source>
        <dbReference type="EMBL" id="SIQ51764.1"/>
    </source>
</evidence>
<accession>A0A9X8R5T8</accession>
<keyword evidence="3" id="KW-1185">Reference proteome</keyword>
<comment type="caution">
    <text evidence="2">The sequence shown here is derived from an EMBL/GenBank/DDBJ whole genome shotgun (WGS) entry which is preliminary data.</text>
</comment>